<dbReference type="Proteomes" id="UP000215914">
    <property type="component" value="Chromosome 8"/>
</dbReference>
<dbReference type="GO" id="GO:0051028">
    <property type="term" value="P:mRNA transport"/>
    <property type="evidence" value="ECO:0007669"/>
    <property type="project" value="UniProtKB-KW"/>
</dbReference>
<comment type="subcellular location">
    <subcellularLocation>
        <location evidence="1">Nucleus</location>
        <location evidence="1">Nuclear pore complex</location>
    </subcellularLocation>
</comment>
<protein>
    <submittedName>
        <fullName evidence="6">Putative PH domain-like protein</fullName>
    </submittedName>
</protein>
<keyword evidence="4" id="KW-0906">Nuclear pore complex</keyword>
<dbReference type="EMBL" id="CM007897">
    <property type="protein sequence ID" value="OTG19040.1"/>
    <property type="molecule type" value="Genomic_DNA"/>
</dbReference>
<feature type="domain" description="RanBD1" evidence="5">
    <location>
        <begin position="1"/>
        <end position="62"/>
    </location>
</feature>
<dbReference type="InterPro" id="IPR011993">
    <property type="entry name" value="PH-like_dom_sf"/>
</dbReference>
<evidence type="ECO:0000256" key="2">
    <source>
        <dbReference type="ARBA" id="ARBA00022816"/>
    </source>
</evidence>
<keyword evidence="3" id="KW-0811">Translocation</keyword>
<keyword evidence="2" id="KW-0509">mRNA transport</keyword>
<dbReference type="InterPro" id="IPR045255">
    <property type="entry name" value="RanBP1-like"/>
</dbReference>
<dbReference type="STRING" id="4232.A0A251U6S9"/>
<evidence type="ECO:0000313" key="6">
    <source>
        <dbReference type="EMBL" id="OTG19040.1"/>
    </source>
</evidence>
<sequence length="62" mass="6987">MRQSKTLKICANHLVIPTMSVQEHAGNDKSCVWHAADFADGELKNELFCIRFASVESKFAFD</sequence>
<gene>
    <name evidence="6" type="ORF">HannXRQ_Chr08g0229611</name>
</gene>
<dbReference type="PROSITE" id="PS50196">
    <property type="entry name" value="RANBD1"/>
    <property type="match status" value="1"/>
</dbReference>
<keyword evidence="4" id="KW-0539">Nucleus</keyword>
<accession>A0A251U6S9</accession>
<organism evidence="6 7">
    <name type="scientific">Helianthus annuus</name>
    <name type="common">Common sunflower</name>
    <dbReference type="NCBI Taxonomy" id="4232"/>
    <lineage>
        <taxon>Eukaryota</taxon>
        <taxon>Viridiplantae</taxon>
        <taxon>Streptophyta</taxon>
        <taxon>Embryophyta</taxon>
        <taxon>Tracheophyta</taxon>
        <taxon>Spermatophyta</taxon>
        <taxon>Magnoliopsida</taxon>
        <taxon>eudicotyledons</taxon>
        <taxon>Gunneridae</taxon>
        <taxon>Pentapetalae</taxon>
        <taxon>asterids</taxon>
        <taxon>campanulids</taxon>
        <taxon>Asterales</taxon>
        <taxon>Asteraceae</taxon>
        <taxon>Asteroideae</taxon>
        <taxon>Heliantheae alliance</taxon>
        <taxon>Heliantheae</taxon>
        <taxon>Helianthus</taxon>
    </lineage>
</organism>
<dbReference type="PANTHER" id="PTHR23138:SF177">
    <property type="entry name" value="RAN-BINDING PROTEIN 1 HOMOLOG B"/>
    <property type="match status" value="1"/>
</dbReference>
<keyword evidence="4" id="KW-0653">Protein transport</keyword>
<evidence type="ECO:0000313" key="7">
    <source>
        <dbReference type="Proteomes" id="UP000215914"/>
    </source>
</evidence>
<reference evidence="7" key="1">
    <citation type="journal article" date="2017" name="Nature">
        <title>The sunflower genome provides insights into oil metabolism, flowering and Asterid evolution.</title>
        <authorList>
            <person name="Badouin H."/>
            <person name="Gouzy J."/>
            <person name="Grassa C.J."/>
            <person name="Murat F."/>
            <person name="Staton S.E."/>
            <person name="Cottret L."/>
            <person name="Lelandais-Briere C."/>
            <person name="Owens G.L."/>
            <person name="Carrere S."/>
            <person name="Mayjonade B."/>
            <person name="Legrand L."/>
            <person name="Gill N."/>
            <person name="Kane N.C."/>
            <person name="Bowers J.E."/>
            <person name="Hubner S."/>
            <person name="Bellec A."/>
            <person name="Berard A."/>
            <person name="Berges H."/>
            <person name="Blanchet N."/>
            <person name="Boniface M.C."/>
            <person name="Brunel D."/>
            <person name="Catrice O."/>
            <person name="Chaidir N."/>
            <person name="Claudel C."/>
            <person name="Donnadieu C."/>
            <person name="Faraut T."/>
            <person name="Fievet G."/>
            <person name="Helmstetter N."/>
            <person name="King M."/>
            <person name="Knapp S.J."/>
            <person name="Lai Z."/>
            <person name="Le Paslier M.C."/>
            <person name="Lippi Y."/>
            <person name="Lorenzon L."/>
            <person name="Mandel J.R."/>
            <person name="Marage G."/>
            <person name="Marchand G."/>
            <person name="Marquand E."/>
            <person name="Bret-Mestries E."/>
            <person name="Morien E."/>
            <person name="Nambeesan S."/>
            <person name="Nguyen T."/>
            <person name="Pegot-Espagnet P."/>
            <person name="Pouilly N."/>
            <person name="Raftis F."/>
            <person name="Sallet E."/>
            <person name="Schiex T."/>
            <person name="Thomas J."/>
            <person name="Vandecasteele C."/>
            <person name="Vares D."/>
            <person name="Vear F."/>
            <person name="Vautrin S."/>
            <person name="Crespi M."/>
            <person name="Mangin B."/>
            <person name="Burke J.M."/>
            <person name="Salse J."/>
            <person name="Munos S."/>
            <person name="Vincourt P."/>
            <person name="Rieseberg L.H."/>
            <person name="Langlade N.B."/>
        </authorList>
    </citation>
    <scope>NUCLEOTIDE SEQUENCE [LARGE SCALE GENOMIC DNA]</scope>
    <source>
        <strain evidence="7">cv. SF193</strain>
    </source>
</reference>
<dbReference type="GO" id="GO:0005643">
    <property type="term" value="C:nuclear pore"/>
    <property type="evidence" value="ECO:0007669"/>
    <property type="project" value="UniProtKB-SubCell"/>
</dbReference>
<dbReference type="Gene3D" id="2.30.29.30">
    <property type="entry name" value="Pleckstrin-homology domain (PH domain)/Phosphotyrosine-binding domain (PTB)"/>
    <property type="match status" value="1"/>
</dbReference>
<evidence type="ECO:0000256" key="1">
    <source>
        <dbReference type="ARBA" id="ARBA00004567"/>
    </source>
</evidence>
<evidence type="ECO:0000256" key="4">
    <source>
        <dbReference type="ARBA" id="ARBA00023132"/>
    </source>
</evidence>
<dbReference type="SUPFAM" id="SSF50729">
    <property type="entry name" value="PH domain-like"/>
    <property type="match status" value="1"/>
</dbReference>
<dbReference type="GO" id="GO:0015031">
    <property type="term" value="P:protein transport"/>
    <property type="evidence" value="ECO:0007669"/>
    <property type="project" value="UniProtKB-KW"/>
</dbReference>
<evidence type="ECO:0000259" key="5">
    <source>
        <dbReference type="PROSITE" id="PS50196"/>
    </source>
</evidence>
<dbReference type="InterPro" id="IPR000156">
    <property type="entry name" value="Ran_bind_dom"/>
</dbReference>
<evidence type="ECO:0000256" key="3">
    <source>
        <dbReference type="ARBA" id="ARBA00023010"/>
    </source>
</evidence>
<dbReference type="Pfam" id="PF00638">
    <property type="entry name" value="Ran_BP1"/>
    <property type="match status" value="1"/>
</dbReference>
<dbReference type="InParanoid" id="A0A251U6S9"/>
<dbReference type="AlphaFoldDB" id="A0A251U6S9"/>
<dbReference type="PANTHER" id="PTHR23138">
    <property type="entry name" value="RAN BINDING PROTEIN"/>
    <property type="match status" value="1"/>
</dbReference>
<keyword evidence="2" id="KW-0813">Transport</keyword>
<keyword evidence="7" id="KW-1185">Reference proteome</keyword>
<name>A0A251U6S9_HELAN</name>
<proteinExistence type="predicted"/>